<dbReference type="GO" id="GO:0034992">
    <property type="term" value="C:microtubule organizing center attachment site"/>
    <property type="evidence" value="ECO:0007669"/>
    <property type="project" value="TreeGrafter"/>
</dbReference>
<reference evidence="10" key="1">
    <citation type="journal article" date="2014" name="Proc. Natl. Acad. Sci. U.S.A.">
        <title>Extensive sampling of basidiomycete genomes demonstrates inadequacy of the white-rot/brown-rot paradigm for wood decay fungi.</title>
        <authorList>
            <person name="Riley R."/>
            <person name="Salamov A.A."/>
            <person name="Brown D.W."/>
            <person name="Nagy L.G."/>
            <person name="Floudas D."/>
            <person name="Held B.W."/>
            <person name="Levasseur A."/>
            <person name="Lombard V."/>
            <person name="Morin E."/>
            <person name="Otillar R."/>
            <person name="Lindquist E.A."/>
            <person name="Sun H."/>
            <person name="LaButti K.M."/>
            <person name="Schmutz J."/>
            <person name="Jabbour D."/>
            <person name="Luo H."/>
            <person name="Baker S.E."/>
            <person name="Pisabarro A.G."/>
            <person name="Walton J.D."/>
            <person name="Blanchette R.A."/>
            <person name="Henrissat B."/>
            <person name="Martin F."/>
            <person name="Cullen D."/>
            <person name="Hibbett D.S."/>
            <person name="Grigoriev I.V."/>
        </authorList>
    </citation>
    <scope>NUCLEOTIDE SEQUENCE [LARGE SCALE GENOMIC DNA]</scope>
    <source>
        <strain evidence="10">PC15</strain>
    </source>
</reference>
<evidence type="ECO:0000256" key="7">
    <source>
        <dbReference type="SAM" id="Phobius"/>
    </source>
</evidence>
<proteinExistence type="predicted"/>
<gene>
    <name evidence="9" type="ORF">PLEOSDRAFT_1037050</name>
</gene>
<feature type="region of interest" description="Disordered" evidence="6">
    <location>
        <begin position="346"/>
        <end position="382"/>
    </location>
</feature>
<dbReference type="Proteomes" id="UP000027073">
    <property type="component" value="Unassembled WGS sequence"/>
</dbReference>
<dbReference type="PANTHER" id="PTHR28538:SF1">
    <property type="entry name" value="INTEGRAL INNER NUCLEAR MEMBRANE PROTEIN IMA1"/>
    <property type="match status" value="1"/>
</dbReference>
<dbReference type="HOGENOM" id="CLU_036826_0_0_1"/>
<dbReference type="PANTHER" id="PTHR28538">
    <property type="entry name" value="INTEGRAL INNER NUCLEAR MEMBRANE PROTEIN IMA1"/>
    <property type="match status" value="1"/>
</dbReference>
<feature type="transmembrane region" description="Helical" evidence="7">
    <location>
        <begin position="306"/>
        <end position="326"/>
    </location>
</feature>
<dbReference type="GO" id="GO:0044732">
    <property type="term" value="C:mitotic spindle pole body"/>
    <property type="evidence" value="ECO:0007669"/>
    <property type="project" value="TreeGrafter"/>
</dbReference>
<feature type="compositionally biased region" description="Low complexity" evidence="6">
    <location>
        <begin position="348"/>
        <end position="357"/>
    </location>
</feature>
<keyword evidence="5" id="KW-0539">Nucleus</keyword>
<dbReference type="STRING" id="1137138.A0A067P4Z9"/>
<protein>
    <recommendedName>
        <fullName evidence="8">Ima1 N-terminal domain-containing protein</fullName>
    </recommendedName>
</protein>
<evidence type="ECO:0000259" key="8">
    <source>
        <dbReference type="Pfam" id="PF09779"/>
    </source>
</evidence>
<keyword evidence="4 7" id="KW-0472">Membrane</keyword>
<evidence type="ECO:0000256" key="3">
    <source>
        <dbReference type="ARBA" id="ARBA00022989"/>
    </source>
</evidence>
<sequence length="572" mass="64753">MPGLFRRHSNVACFFCQSAVPLPQNPNNFRCPACHCWNRYDSKGEIMSFEPAMQDESLNRRSFARRASPSKDRLPTMYGKGPFCHACQTNQMLIINLLANYLPSTKSPQYDQRVAMLPEYRESLHARYPPVCEMCQQSVDDEIRRKDNMARVSALGGWLKDSKGKDKQRRVSASVEREKVNIELFIWRIRGCLWAGTSLISLAFNGLSAKGYALPTSISFIQPAFPIFIFLSLFWAAWDPTYASFRRAQIQGRDVRLRGKRQYNILQMTAWLLRFTTSILLTLSWFKPHLDFLHLSERPTTPTARMYFGTSLFIELSIIIASAFTLRLQRPPTIRLVDSKAHLHPTASFSDSRSRSSTPFPIPSFGGRSSSQASARSTPTPADTDLLASLSLSSKPVITPTNPIFGLPSLLGSTSGATSQKDAHEVDATEGDDVYAKDDMAMDWTPIHPSHTHQSDSRASRYKGKQKAVADDDDGSWLRPQRFFAPEKPTGLEGLFERTKLVDDDASKSKPTQDNHIYIPKWMYAVSVVPIVLAFLAWKLWRGKPQIEYSLPYPSYSYRNSQHPVLDAFQNE</sequence>
<evidence type="ECO:0000256" key="1">
    <source>
        <dbReference type="ARBA" id="ARBA00004473"/>
    </source>
</evidence>
<feature type="compositionally biased region" description="Low complexity" evidence="6">
    <location>
        <begin position="364"/>
        <end position="377"/>
    </location>
</feature>
<dbReference type="VEuPathDB" id="FungiDB:PLEOSDRAFT_1037050"/>
<accession>A0A067P4Z9</accession>
<dbReference type="InParanoid" id="A0A067P4Z9"/>
<name>A0A067P4Z9_PLEO1</name>
<evidence type="ECO:0000256" key="6">
    <source>
        <dbReference type="SAM" id="MobiDB-lite"/>
    </source>
</evidence>
<dbReference type="Pfam" id="PF09779">
    <property type="entry name" value="Ima1_N"/>
    <property type="match status" value="1"/>
</dbReference>
<feature type="transmembrane region" description="Helical" evidence="7">
    <location>
        <begin position="265"/>
        <end position="286"/>
    </location>
</feature>
<dbReference type="AlphaFoldDB" id="A0A067P4Z9"/>
<dbReference type="InterPro" id="IPR018617">
    <property type="entry name" value="Ima1_N"/>
</dbReference>
<dbReference type="InterPro" id="IPR042321">
    <property type="entry name" value="Ima1"/>
</dbReference>
<feature type="transmembrane region" description="Helical" evidence="7">
    <location>
        <begin position="185"/>
        <end position="204"/>
    </location>
</feature>
<organism evidence="9 10">
    <name type="scientific">Pleurotus ostreatus (strain PC15)</name>
    <name type="common">Oyster mushroom</name>
    <dbReference type="NCBI Taxonomy" id="1137138"/>
    <lineage>
        <taxon>Eukaryota</taxon>
        <taxon>Fungi</taxon>
        <taxon>Dikarya</taxon>
        <taxon>Basidiomycota</taxon>
        <taxon>Agaricomycotina</taxon>
        <taxon>Agaricomycetes</taxon>
        <taxon>Agaricomycetidae</taxon>
        <taxon>Agaricales</taxon>
        <taxon>Pleurotineae</taxon>
        <taxon>Pleurotaceae</taxon>
        <taxon>Pleurotus</taxon>
    </lineage>
</organism>
<evidence type="ECO:0000313" key="10">
    <source>
        <dbReference type="Proteomes" id="UP000027073"/>
    </source>
</evidence>
<evidence type="ECO:0000313" key="9">
    <source>
        <dbReference type="EMBL" id="KDQ30961.1"/>
    </source>
</evidence>
<evidence type="ECO:0000256" key="5">
    <source>
        <dbReference type="ARBA" id="ARBA00023242"/>
    </source>
</evidence>
<dbReference type="GO" id="GO:0034506">
    <property type="term" value="C:chromosome, centromeric core domain"/>
    <property type="evidence" value="ECO:0007669"/>
    <property type="project" value="TreeGrafter"/>
</dbReference>
<feature type="domain" description="Ima1 N-terminal" evidence="8">
    <location>
        <begin position="11"/>
        <end position="139"/>
    </location>
</feature>
<feature type="transmembrane region" description="Helical" evidence="7">
    <location>
        <begin position="224"/>
        <end position="245"/>
    </location>
</feature>
<dbReference type="GO" id="GO:0071765">
    <property type="term" value="P:nuclear inner membrane organization"/>
    <property type="evidence" value="ECO:0007669"/>
    <property type="project" value="InterPro"/>
</dbReference>
<evidence type="ECO:0000256" key="2">
    <source>
        <dbReference type="ARBA" id="ARBA00022692"/>
    </source>
</evidence>
<keyword evidence="3 7" id="KW-1133">Transmembrane helix</keyword>
<dbReference type="GO" id="GO:0005637">
    <property type="term" value="C:nuclear inner membrane"/>
    <property type="evidence" value="ECO:0007669"/>
    <property type="project" value="UniProtKB-SubCell"/>
</dbReference>
<keyword evidence="2 7" id="KW-0812">Transmembrane</keyword>
<dbReference type="OrthoDB" id="5966927at2759"/>
<feature type="transmembrane region" description="Helical" evidence="7">
    <location>
        <begin position="522"/>
        <end position="541"/>
    </location>
</feature>
<dbReference type="EMBL" id="KL198006">
    <property type="protein sequence ID" value="KDQ30961.1"/>
    <property type="molecule type" value="Genomic_DNA"/>
</dbReference>
<evidence type="ECO:0000256" key="4">
    <source>
        <dbReference type="ARBA" id="ARBA00023136"/>
    </source>
</evidence>
<comment type="subcellular location">
    <subcellularLocation>
        <location evidence="1">Nucleus inner membrane</location>
        <topology evidence="1">Multi-pass membrane protein</topology>
    </subcellularLocation>
</comment>